<feature type="domain" description="Peptidase M16C associated" evidence="1">
    <location>
        <begin position="457"/>
        <end position="706"/>
    </location>
</feature>
<proteinExistence type="predicted"/>
<sequence length="967" mass="106451">MNSHGFTLVREEDMHEAGGVVRLWKHDATGAELLSVCNDDENKSFGVSFRTPPRDSTGVAHILEHSVLCGSDRYPVKEPFVELLKSSLQTFLNALTFPDKTCYPVASCNLQDFYNLIDVYLDAVFHPRIDENVLRQEGWHIEADGPDAPWQFKGVVFNEMKGVYSSPDSVLMEECQHAVFPDMLYSLDSGGDPAVIPSLTFEAFREFHANYYHPSNARFFFWGDDPEEARLARIAEVIAPYARREVSSEVPLQERLPLPRFLEIPYAASDGEEADKAHVAVNWLLCESKETEEMFVLNMLEHIISALPGSPLRKALMDSGLGEDISGCGLEGDLRQAYFSMGLRSIDAKDGPQVERLMMETLAELADEGVPAPAVEAALNSLEFMLRENNTGSFPRGLAAMFRSLSDWLYDGDPFAPLAWEKPLASIKERLAGGEKVFEDAIRRWFLDNTHRVTVLLTPDASLAAARQAVEDAKIDALRRGMDEKERAEVVEITAALRAAQQKPDSEEALNTVPSLGKKDLPEKNAHIPCEVEKSDGLDVVTHPLDTTGILYARLAFDLGAVPARLLPLVPLYARALTELGTKRRNYVDLGFEISAHTGSLGAGAVVLPRFSDAAVVSFLSVSGKCTADKVGRMTSLMEEILSEPDFDNRERFMQMALEEKARMEQAAVPSGHILVNTRLNGRLSAVGRISEEMNGVSALMYVRELIRRLEQDWEGVRADLAELHGVIVRRDAVKLDLTADGALLAEARGVLEKLALSLPSRPAQSSPVELSPLPGAELLSIPAQVNYVGLGLSLNGTGYIYSGSQAVILRHLRMGYLWDRVRVQGGAYGCFARYGRATGAFTFASYRDPNVENTLRVYRETADYLGNLSLSEADITRAVVGAIGDVDAYMLPGAKGSAAFSRWMAGESEEERQRIREEILSTRLADFHDFAPCLARALETAVPCVLGGSDAEAVADAEGWTKTRVL</sequence>
<dbReference type="PANTHER" id="PTHR43016:SF13">
    <property type="entry name" value="PRESEQUENCE PROTEASE, MITOCHONDRIAL"/>
    <property type="match status" value="1"/>
</dbReference>
<dbReference type="Proteomes" id="UP000698963">
    <property type="component" value="Unassembled WGS sequence"/>
</dbReference>
<dbReference type="InterPro" id="IPR011765">
    <property type="entry name" value="Pept_M16_N"/>
</dbReference>
<protein>
    <submittedName>
        <fullName evidence="2">Insulinase family protein</fullName>
    </submittedName>
</protein>
<dbReference type="InterPro" id="IPR007863">
    <property type="entry name" value="Peptidase_M16_C"/>
</dbReference>
<dbReference type="FunFam" id="3.30.830.10:FF:000034">
    <property type="entry name" value="presequence protease 1, chloroplastic/mitochondrial"/>
    <property type="match status" value="1"/>
</dbReference>
<dbReference type="Pfam" id="PF08367">
    <property type="entry name" value="M16C_assoc"/>
    <property type="match status" value="1"/>
</dbReference>
<dbReference type="GO" id="GO:0016485">
    <property type="term" value="P:protein processing"/>
    <property type="evidence" value="ECO:0007669"/>
    <property type="project" value="TreeGrafter"/>
</dbReference>
<dbReference type="InterPro" id="IPR013578">
    <property type="entry name" value="Peptidase_M16C_assoc"/>
</dbReference>
<organism evidence="2 3">
    <name type="scientific">Mailhella massiliensis</name>
    <dbReference type="NCBI Taxonomy" id="1903261"/>
    <lineage>
        <taxon>Bacteria</taxon>
        <taxon>Pseudomonadati</taxon>
        <taxon>Thermodesulfobacteriota</taxon>
        <taxon>Desulfovibrionia</taxon>
        <taxon>Desulfovibrionales</taxon>
        <taxon>Desulfovibrionaceae</taxon>
        <taxon>Mailhella</taxon>
    </lineage>
</organism>
<accession>A0A921AVI2</accession>
<dbReference type="AlphaFoldDB" id="A0A921AVI2"/>
<gene>
    <name evidence="2" type="ORF">K8W16_02530</name>
</gene>
<reference evidence="2" key="2">
    <citation type="submission" date="2021-09" db="EMBL/GenBank/DDBJ databases">
        <authorList>
            <person name="Gilroy R."/>
        </authorList>
    </citation>
    <scope>NUCLEOTIDE SEQUENCE</scope>
    <source>
        <strain evidence="2">ChiGjej2B2-19336</strain>
    </source>
</reference>
<dbReference type="PANTHER" id="PTHR43016">
    <property type="entry name" value="PRESEQUENCE PROTEASE"/>
    <property type="match status" value="1"/>
</dbReference>
<dbReference type="Pfam" id="PF05193">
    <property type="entry name" value="Peptidase_M16_C"/>
    <property type="match status" value="1"/>
</dbReference>
<comment type="caution">
    <text evidence="2">The sequence shown here is derived from an EMBL/GenBank/DDBJ whole genome shotgun (WGS) entry which is preliminary data.</text>
</comment>
<dbReference type="Pfam" id="PF00675">
    <property type="entry name" value="Peptidase_M16"/>
    <property type="match status" value="1"/>
</dbReference>
<evidence type="ECO:0000313" key="2">
    <source>
        <dbReference type="EMBL" id="HJD96508.1"/>
    </source>
</evidence>
<evidence type="ECO:0000259" key="1">
    <source>
        <dbReference type="SMART" id="SM01264"/>
    </source>
</evidence>
<dbReference type="InterPro" id="IPR011249">
    <property type="entry name" value="Metalloenz_LuxS/M16"/>
</dbReference>
<dbReference type="RefSeq" id="WP_304120876.1">
    <property type="nucleotide sequence ID" value="NZ_DYZA01000045.1"/>
</dbReference>
<dbReference type="GO" id="GO:0046872">
    <property type="term" value="F:metal ion binding"/>
    <property type="evidence" value="ECO:0007669"/>
    <property type="project" value="InterPro"/>
</dbReference>
<dbReference type="GO" id="GO:0004222">
    <property type="term" value="F:metalloendopeptidase activity"/>
    <property type="evidence" value="ECO:0007669"/>
    <property type="project" value="TreeGrafter"/>
</dbReference>
<dbReference type="InterPro" id="IPR055130">
    <property type="entry name" value="PreP_C"/>
</dbReference>
<name>A0A921AVI2_9BACT</name>
<dbReference type="SMART" id="SM01264">
    <property type="entry name" value="M16C_associated"/>
    <property type="match status" value="1"/>
</dbReference>
<dbReference type="EMBL" id="DYZA01000045">
    <property type="protein sequence ID" value="HJD96508.1"/>
    <property type="molecule type" value="Genomic_DNA"/>
</dbReference>
<reference evidence="2" key="1">
    <citation type="journal article" date="2021" name="PeerJ">
        <title>Extensive microbial diversity within the chicken gut microbiome revealed by metagenomics and culture.</title>
        <authorList>
            <person name="Gilroy R."/>
            <person name="Ravi A."/>
            <person name="Getino M."/>
            <person name="Pursley I."/>
            <person name="Horton D.L."/>
            <person name="Alikhan N.F."/>
            <person name="Baker D."/>
            <person name="Gharbi K."/>
            <person name="Hall N."/>
            <person name="Watson M."/>
            <person name="Adriaenssens E.M."/>
            <person name="Foster-Nyarko E."/>
            <person name="Jarju S."/>
            <person name="Secka A."/>
            <person name="Antonio M."/>
            <person name="Oren A."/>
            <person name="Chaudhuri R.R."/>
            <person name="La Ragione R."/>
            <person name="Hildebrand F."/>
            <person name="Pallen M.J."/>
        </authorList>
    </citation>
    <scope>NUCLEOTIDE SEQUENCE</scope>
    <source>
        <strain evidence="2">ChiGjej2B2-19336</strain>
    </source>
</reference>
<dbReference type="Pfam" id="PF22516">
    <property type="entry name" value="PreP_C"/>
    <property type="match status" value="1"/>
</dbReference>
<dbReference type="Gene3D" id="3.30.830.10">
    <property type="entry name" value="Metalloenzyme, LuxS/M16 peptidase-like"/>
    <property type="match status" value="4"/>
</dbReference>
<dbReference type="SUPFAM" id="SSF63411">
    <property type="entry name" value="LuxS/MPP-like metallohydrolase"/>
    <property type="match status" value="4"/>
</dbReference>
<evidence type="ECO:0000313" key="3">
    <source>
        <dbReference type="Proteomes" id="UP000698963"/>
    </source>
</evidence>